<keyword evidence="1" id="KW-0812">Transmembrane</keyword>
<organism evidence="2 3">
    <name type="scientific">Candidatus Lokiarchaeum ossiferum</name>
    <dbReference type="NCBI Taxonomy" id="2951803"/>
    <lineage>
        <taxon>Archaea</taxon>
        <taxon>Promethearchaeati</taxon>
        <taxon>Promethearchaeota</taxon>
        <taxon>Promethearchaeia</taxon>
        <taxon>Promethearchaeales</taxon>
        <taxon>Promethearchaeaceae</taxon>
        <taxon>Candidatus Lokiarchaeum</taxon>
    </lineage>
</organism>
<evidence type="ECO:0000313" key="2">
    <source>
        <dbReference type="EMBL" id="UYP45309.1"/>
    </source>
</evidence>
<dbReference type="EMBL" id="CP104013">
    <property type="protein sequence ID" value="UYP45309.1"/>
    <property type="molecule type" value="Genomic_DNA"/>
</dbReference>
<reference evidence="2" key="1">
    <citation type="submission" date="2022-09" db="EMBL/GenBank/DDBJ databases">
        <title>Actin cytoskeleton and complex cell architecture in an #Asgard archaeon.</title>
        <authorList>
            <person name="Ponce Toledo R.I."/>
            <person name="Schleper C."/>
            <person name="Rodrigues Oliveira T."/>
            <person name="Wollweber F."/>
            <person name="Xu J."/>
            <person name="Rittmann S."/>
            <person name="Klingl A."/>
            <person name="Pilhofer M."/>
        </authorList>
    </citation>
    <scope>NUCLEOTIDE SEQUENCE</scope>
    <source>
        <strain evidence="2">B-35</strain>
    </source>
</reference>
<gene>
    <name evidence="2" type="ORF">NEF87_001594</name>
</gene>
<feature type="transmembrane region" description="Helical" evidence="1">
    <location>
        <begin position="141"/>
        <end position="162"/>
    </location>
</feature>
<sequence length="175" mass="20649">MDTDNSRYLLLRSVGILGVFIILHYTYDWSQNIVFHLFSGIDESNFQHWKIGFFSYWIFTGIEYLFLRKQLENKTGFLYAHVIGALIFPWITFIFWYTVPLIGPISILWIDIAYSIIACFLSIIAVSYIERACKQMEYNRSLKVILWILTIILCIEFIVFSFKLPWADVFADPTV</sequence>
<accession>A0ABY6HP71</accession>
<feature type="transmembrane region" description="Helical" evidence="1">
    <location>
        <begin position="105"/>
        <end position="129"/>
    </location>
</feature>
<feature type="transmembrane region" description="Helical" evidence="1">
    <location>
        <begin position="9"/>
        <end position="27"/>
    </location>
</feature>
<dbReference type="Proteomes" id="UP001208689">
    <property type="component" value="Chromosome"/>
</dbReference>
<feature type="transmembrane region" description="Helical" evidence="1">
    <location>
        <begin position="47"/>
        <end position="66"/>
    </location>
</feature>
<protein>
    <recommendedName>
        <fullName evidence="4">Acyltransferase 3 domain-containing protein</fullName>
    </recommendedName>
</protein>
<evidence type="ECO:0000256" key="1">
    <source>
        <dbReference type="SAM" id="Phobius"/>
    </source>
</evidence>
<keyword evidence="1" id="KW-0472">Membrane</keyword>
<name>A0ABY6HP71_9ARCH</name>
<keyword evidence="1" id="KW-1133">Transmembrane helix</keyword>
<keyword evidence="3" id="KW-1185">Reference proteome</keyword>
<evidence type="ECO:0000313" key="3">
    <source>
        <dbReference type="Proteomes" id="UP001208689"/>
    </source>
</evidence>
<feature type="transmembrane region" description="Helical" evidence="1">
    <location>
        <begin position="78"/>
        <end position="99"/>
    </location>
</feature>
<proteinExistence type="predicted"/>
<evidence type="ECO:0008006" key="4">
    <source>
        <dbReference type="Google" id="ProtNLM"/>
    </source>
</evidence>